<dbReference type="InterPro" id="IPR013785">
    <property type="entry name" value="Aldolase_TIM"/>
</dbReference>
<sequence length="224" mass="23366">MTKAQLCRRIEEERIIAIVRKVYGDDLLFLTEALLDAGISTLEVTFDQQDPGCVKKTSGAIAAVLNAFGSRCSCGAGTVLTREQADAAANAGASLIISPNCNEAIIRHTVELGLVSIPGCMTPSEILAAHDAGADFVKVFPAGSLGTGYIKNISAPISHVKFLAVGGVDAENYGAFLKAGCTGAGIGGSLTNRALIAERNREQLTKNAAQYVAIARAFHQEASK</sequence>
<evidence type="ECO:0000256" key="4">
    <source>
        <dbReference type="ARBA" id="ARBA00023239"/>
    </source>
</evidence>
<dbReference type="PANTHER" id="PTHR30246:SF1">
    <property type="entry name" value="2-DEHYDRO-3-DEOXY-6-PHOSPHOGALACTONATE ALDOLASE-RELATED"/>
    <property type="match status" value="1"/>
</dbReference>
<comment type="caution">
    <text evidence="6">The sequence shown here is derived from an EMBL/GenBank/DDBJ whole genome shotgun (WGS) entry which is preliminary data.</text>
</comment>
<dbReference type="CDD" id="cd00452">
    <property type="entry name" value="KDPG_aldolase"/>
    <property type="match status" value="1"/>
</dbReference>
<name>A0A644XC06_9ZZZZ</name>
<keyword evidence="4 6" id="KW-0456">Lyase</keyword>
<dbReference type="InterPro" id="IPR000887">
    <property type="entry name" value="Aldlse_KDPG_KHG"/>
</dbReference>
<gene>
    <name evidence="6" type="primary">dgoA_2</name>
    <name evidence="6" type="ORF">SDC9_60084</name>
</gene>
<comment type="subunit">
    <text evidence="3">Homotrimer.</text>
</comment>
<dbReference type="SUPFAM" id="SSF51569">
    <property type="entry name" value="Aldolase"/>
    <property type="match status" value="1"/>
</dbReference>
<evidence type="ECO:0000256" key="5">
    <source>
        <dbReference type="ARBA" id="ARBA00023277"/>
    </source>
</evidence>
<keyword evidence="5" id="KW-0119">Carbohydrate metabolism</keyword>
<dbReference type="PANTHER" id="PTHR30246">
    <property type="entry name" value="2-KETO-3-DEOXY-6-PHOSPHOGLUCONATE ALDOLASE"/>
    <property type="match status" value="1"/>
</dbReference>
<evidence type="ECO:0000313" key="6">
    <source>
        <dbReference type="EMBL" id="MPM13725.1"/>
    </source>
</evidence>
<comment type="similarity">
    <text evidence="2">Belongs to the KHG/KDPG aldolase family.</text>
</comment>
<comment type="pathway">
    <text evidence="1">Carbohydrate acid metabolism.</text>
</comment>
<dbReference type="GO" id="GO:0008674">
    <property type="term" value="F:2-dehydro-3-deoxy-6-phosphogalactonate aldolase activity"/>
    <property type="evidence" value="ECO:0007669"/>
    <property type="project" value="UniProtKB-EC"/>
</dbReference>
<dbReference type="EC" id="4.1.2.21" evidence="6"/>
<accession>A0A644XC06</accession>
<evidence type="ECO:0000256" key="1">
    <source>
        <dbReference type="ARBA" id="ARBA00004761"/>
    </source>
</evidence>
<dbReference type="EMBL" id="VSSQ01002163">
    <property type="protein sequence ID" value="MPM13725.1"/>
    <property type="molecule type" value="Genomic_DNA"/>
</dbReference>
<dbReference type="Gene3D" id="3.20.20.70">
    <property type="entry name" value="Aldolase class I"/>
    <property type="match status" value="1"/>
</dbReference>
<protein>
    <submittedName>
        <fullName evidence="6">2-dehydro-3-deoxy-6-phosphogalactonate aldolase</fullName>
        <ecNumber evidence="6">4.1.2.21</ecNumber>
    </submittedName>
</protein>
<dbReference type="AlphaFoldDB" id="A0A644XC06"/>
<dbReference type="Pfam" id="PF01081">
    <property type="entry name" value="Aldolase"/>
    <property type="match status" value="1"/>
</dbReference>
<proteinExistence type="inferred from homology"/>
<organism evidence="6">
    <name type="scientific">bioreactor metagenome</name>
    <dbReference type="NCBI Taxonomy" id="1076179"/>
    <lineage>
        <taxon>unclassified sequences</taxon>
        <taxon>metagenomes</taxon>
        <taxon>ecological metagenomes</taxon>
    </lineage>
</organism>
<evidence type="ECO:0000256" key="2">
    <source>
        <dbReference type="ARBA" id="ARBA00006906"/>
    </source>
</evidence>
<evidence type="ECO:0000256" key="3">
    <source>
        <dbReference type="ARBA" id="ARBA00011233"/>
    </source>
</evidence>
<reference evidence="6" key="1">
    <citation type="submission" date="2019-08" db="EMBL/GenBank/DDBJ databases">
        <authorList>
            <person name="Kucharzyk K."/>
            <person name="Murdoch R.W."/>
            <person name="Higgins S."/>
            <person name="Loffler F."/>
        </authorList>
    </citation>
    <scope>NUCLEOTIDE SEQUENCE</scope>
</reference>